<name>A0ABW4F3Q4_9PSEU</name>
<dbReference type="Proteomes" id="UP001597114">
    <property type="component" value="Unassembled WGS sequence"/>
</dbReference>
<sequence length="70" mass="7582">MTRAAKPAEVQEWQVARVVAASNALGIPTEEFARHPALLGMASARSVIPSLDDAPQMRVDGRRRLRSLSA</sequence>
<accession>A0ABW4F3Q4</accession>
<evidence type="ECO:0000313" key="2">
    <source>
        <dbReference type="Proteomes" id="UP001597114"/>
    </source>
</evidence>
<keyword evidence="2" id="KW-1185">Reference proteome</keyword>
<evidence type="ECO:0000313" key="1">
    <source>
        <dbReference type="EMBL" id="MFD1521733.1"/>
    </source>
</evidence>
<dbReference type="EMBL" id="JBHUCO010000038">
    <property type="protein sequence ID" value="MFD1521733.1"/>
    <property type="molecule type" value="Genomic_DNA"/>
</dbReference>
<reference evidence="2" key="1">
    <citation type="journal article" date="2019" name="Int. J. Syst. Evol. Microbiol.">
        <title>The Global Catalogue of Microorganisms (GCM) 10K type strain sequencing project: providing services to taxonomists for standard genome sequencing and annotation.</title>
        <authorList>
            <consortium name="The Broad Institute Genomics Platform"/>
            <consortium name="The Broad Institute Genome Sequencing Center for Infectious Disease"/>
            <person name="Wu L."/>
            <person name="Ma J."/>
        </authorList>
    </citation>
    <scope>NUCLEOTIDE SEQUENCE [LARGE SCALE GENOMIC DNA]</scope>
    <source>
        <strain evidence="2">CCM 7043</strain>
    </source>
</reference>
<proteinExistence type="predicted"/>
<comment type="caution">
    <text evidence="1">The sequence shown here is derived from an EMBL/GenBank/DDBJ whole genome shotgun (WGS) entry which is preliminary data.</text>
</comment>
<gene>
    <name evidence="1" type="ORF">ACFSJD_29835</name>
</gene>
<organism evidence="1 2">
    <name type="scientific">Pseudonocardia yunnanensis</name>
    <dbReference type="NCBI Taxonomy" id="58107"/>
    <lineage>
        <taxon>Bacteria</taxon>
        <taxon>Bacillati</taxon>
        <taxon>Actinomycetota</taxon>
        <taxon>Actinomycetes</taxon>
        <taxon>Pseudonocardiales</taxon>
        <taxon>Pseudonocardiaceae</taxon>
        <taxon>Pseudonocardia</taxon>
    </lineage>
</organism>
<protein>
    <submittedName>
        <fullName evidence="1">Uncharacterized protein</fullName>
    </submittedName>
</protein>